<dbReference type="RefSeq" id="WP_301160911.1">
    <property type="nucleotide sequence ID" value="NZ_JAUHQB010000010.1"/>
</dbReference>
<sequence length="187" mass="18714">MTQTAESPAEHAAEAPRESGGNGVGIAAFVTGALALAPIALVLGLIGLARYRSGKASRRSWPLAGTILGAVGIVAGTAIGVAYALSEAPQVAQDAHAKVDVVKVGNALVDWSAAHAGATTPVSLTDTGYEVDGLAIPSELDQLEARGVTVLDPEPYAWCLTLTYDGGTSSAVAFSATEGLIDSCPAG</sequence>
<accession>A0AB35MKP5</accession>
<dbReference type="Proteomes" id="UP001172756">
    <property type="component" value="Unassembled WGS sequence"/>
</dbReference>
<keyword evidence="2" id="KW-0472">Membrane</keyword>
<feature type="transmembrane region" description="Helical" evidence="2">
    <location>
        <begin position="26"/>
        <end position="49"/>
    </location>
</feature>
<feature type="compositionally biased region" description="Basic and acidic residues" evidence="1">
    <location>
        <begin position="8"/>
        <end position="17"/>
    </location>
</feature>
<evidence type="ECO:0000313" key="3">
    <source>
        <dbReference type="EMBL" id="MDN4484297.1"/>
    </source>
</evidence>
<comment type="caution">
    <text evidence="3">The sequence shown here is derived from an EMBL/GenBank/DDBJ whole genome shotgun (WGS) entry which is preliminary data.</text>
</comment>
<feature type="transmembrane region" description="Helical" evidence="2">
    <location>
        <begin position="61"/>
        <end position="85"/>
    </location>
</feature>
<keyword evidence="2" id="KW-1133">Transmembrane helix</keyword>
<organism evidence="3 4">
    <name type="scientific">Demequina lignilytica</name>
    <dbReference type="NCBI Taxonomy" id="3051663"/>
    <lineage>
        <taxon>Bacteria</taxon>
        <taxon>Bacillati</taxon>
        <taxon>Actinomycetota</taxon>
        <taxon>Actinomycetes</taxon>
        <taxon>Micrococcales</taxon>
        <taxon>Demequinaceae</taxon>
        <taxon>Demequina</taxon>
    </lineage>
</organism>
<evidence type="ECO:0000313" key="4">
    <source>
        <dbReference type="Proteomes" id="UP001172756"/>
    </source>
</evidence>
<evidence type="ECO:0000256" key="2">
    <source>
        <dbReference type="SAM" id="Phobius"/>
    </source>
</evidence>
<dbReference type="AlphaFoldDB" id="A0AB35MKP5"/>
<gene>
    <name evidence="3" type="ORF">QQ002_12165</name>
</gene>
<proteinExistence type="predicted"/>
<feature type="region of interest" description="Disordered" evidence="1">
    <location>
        <begin position="1"/>
        <end position="20"/>
    </location>
</feature>
<keyword evidence="2" id="KW-0812">Transmembrane</keyword>
<reference evidence="3 4" key="1">
    <citation type="submission" date="2023-06" db="EMBL/GenBank/DDBJ databases">
        <title>SYSU T0a273.</title>
        <authorList>
            <person name="Gao L."/>
            <person name="Fang B.-Z."/>
            <person name="Li W.-J."/>
        </authorList>
    </citation>
    <scope>NUCLEOTIDE SEQUENCE [LARGE SCALE GENOMIC DNA]</scope>
    <source>
        <strain evidence="3 4">SYSU T0a273</strain>
    </source>
</reference>
<evidence type="ECO:0000256" key="1">
    <source>
        <dbReference type="SAM" id="MobiDB-lite"/>
    </source>
</evidence>
<dbReference type="EMBL" id="JAUHQB010000010">
    <property type="protein sequence ID" value="MDN4484297.1"/>
    <property type="molecule type" value="Genomic_DNA"/>
</dbReference>
<evidence type="ECO:0008006" key="5">
    <source>
        <dbReference type="Google" id="ProtNLM"/>
    </source>
</evidence>
<protein>
    <recommendedName>
        <fullName evidence="5">DUF4190 domain-containing protein</fullName>
    </recommendedName>
</protein>
<name>A0AB35MKP5_9MICO</name>